<evidence type="ECO:0000256" key="2">
    <source>
        <dbReference type="ARBA" id="ARBA00023002"/>
    </source>
</evidence>
<dbReference type="EMBL" id="BOPG01000023">
    <property type="protein sequence ID" value="GIJ56007.1"/>
    <property type="molecule type" value="Genomic_DNA"/>
</dbReference>
<sequence>MDVTGSVALVTGANRGLGAAFARGLLAAGAKTVYGAARGPFEPEHSGIVPVRLDITDPEQVAAAAARLTDVTLLVNNAGVFHAADALTPDAETALRQDFETNTVGPFSLARAFAPVLAANGGGAVVNVLSIASWTTFPRFAAYAASKAAAWSLTNSLRLALTEQGTLVVAVHSGYLDTDMAATVTAPKTAPDAVVTQVIDALAAGAEEVLVDDATRQVKRSLAA</sequence>
<keyword evidence="2" id="KW-0560">Oxidoreductase</keyword>
<comment type="similarity">
    <text evidence="1 3">Belongs to the short-chain dehydrogenases/reductases (SDR) family.</text>
</comment>
<dbReference type="InterPro" id="IPR002347">
    <property type="entry name" value="SDR_fam"/>
</dbReference>
<proteinExistence type="inferred from homology"/>
<dbReference type="GO" id="GO:0005829">
    <property type="term" value="C:cytosol"/>
    <property type="evidence" value="ECO:0007669"/>
    <property type="project" value="TreeGrafter"/>
</dbReference>
<dbReference type="InterPro" id="IPR020904">
    <property type="entry name" value="Sc_DH/Rdtase_CS"/>
</dbReference>
<comment type="caution">
    <text evidence="4">The sequence shown here is derived from an EMBL/GenBank/DDBJ whole genome shotgun (WGS) entry which is preliminary data.</text>
</comment>
<keyword evidence="5" id="KW-1185">Reference proteome</keyword>
<gene>
    <name evidence="4" type="ORF">Vau01_035230</name>
</gene>
<dbReference type="GO" id="GO:0016491">
    <property type="term" value="F:oxidoreductase activity"/>
    <property type="evidence" value="ECO:0007669"/>
    <property type="project" value="UniProtKB-KW"/>
</dbReference>
<reference evidence="4" key="1">
    <citation type="submission" date="2021-01" db="EMBL/GenBank/DDBJ databases">
        <title>Whole genome shotgun sequence of Virgisporangium aurantiacum NBRC 16421.</title>
        <authorList>
            <person name="Komaki H."/>
            <person name="Tamura T."/>
        </authorList>
    </citation>
    <scope>NUCLEOTIDE SEQUENCE</scope>
    <source>
        <strain evidence="4">NBRC 16421</strain>
    </source>
</reference>
<evidence type="ECO:0000256" key="3">
    <source>
        <dbReference type="RuleBase" id="RU000363"/>
    </source>
</evidence>
<dbReference type="PANTHER" id="PTHR43391:SF91">
    <property type="entry name" value="OS04G0390700 PROTEIN"/>
    <property type="match status" value="1"/>
</dbReference>
<dbReference type="PANTHER" id="PTHR43391">
    <property type="entry name" value="RETINOL DEHYDROGENASE-RELATED"/>
    <property type="match status" value="1"/>
</dbReference>
<organism evidence="4 5">
    <name type="scientific">Virgisporangium aurantiacum</name>
    <dbReference type="NCBI Taxonomy" id="175570"/>
    <lineage>
        <taxon>Bacteria</taxon>
        <taxon>Bacillati</taxon>
        <taxon>Actinomycetota</taxon>
        <taxon>Actinomycetes</taxon>
        <taxon>Micromonosporales</taxon>
        <taxon>Micromonosporaceae</taxon>
        <taxon>Virgisporangium</taxon>
    </lineage>
</organism>
<dbReference type="PRINTS" id="PR00081">
    <property type="entry name" value="GDHRDH"/>
</dbReference>
<dbReference type="InterPro" id="IPR036291">
    <property type="entry name" value="NAD(P)-bd_dom_sf"/>
</dbReference>
<accession>A0A8J4E1H7</accession>
<name>A0A8J4E1H7_9ACTN</name>
<evidence type="ECO:0000313" key="4">
    <source>
        <dbReference type="EMBL" id="GIJ56007.1"/>
    </source>
</evidence>
<dbReference type="SUPFAM" id="SSF51735">
    <property type="entry name" value="NAD(P)-binding Rossmann-fold domains"/>
    <property type="match status" value="1"/>
</dbReference>
<dbReference type="PRINTS" id="PR00080">
    <property type="entry name" value="SDRFAMILY"/>
</dbReference>
<dbReference type="AlphaFoldDB" id="A0A8J4E1H7"/>
<dbReference type="RefSeq" id="WP_203993644.1">
    <property type="nucleotide sequence ID" value="NZ_BOPG01000023.1"/>
</dbReference>
<dbReference type="Gene3D" id="3.40.50.720">
    <property type="entry name" value="NAD(P)-binding Rossmann-like Domain"/>
    <property type="match status" value="1"/>
</dbReference>
<dbReference type="Proteomes" id="UP000612585">
    <property type="component" value="Unassembled WGS sequence"/>
</dbReference>
<dbReference type="NCBIfam" id="NF006119">
    <property type="entry name" value="PRK08264.1-5"/>
    <property type="match status" value="1"/>
</dbReference>
<dbReference type="Pfam" id="PF00106">
    <property type="entry name" value="adh_short"/>
    <property type="match status" value="1"/>
</dbReference>
<dbReference type="PROSITE" id="PS00061">
    <property type="entry name" value="ADH_SHORT"/>
    <property type="match status" value="1"/>
</dbReference>
<evidence type="ECO:0000313" key="5">
    <source>
        <dbReference type="Proteomes" id="UP000612585"/>
    </source>
</evidence>
<protein>
    <submittedName>
        <fullName evidence="4">Short-chain dehydrogenase/reductase</fullName>
    </submittedName>
</protein>
<evidence type="ECO:0000256" key="1">
    <source>
        <dbReference type="ARBA" id="ARBA00006484"/>
    </source>
</evidence>